<protein>
    <submittedName>
        <fullName evidence="3">Uncharacterized protein</fullName>
    </submittedName>
</protein>
<comment type="caution">
    <text evidence="3">The sequence shown here is derived from an EMBL/GenBank/DDBJ whole genome shotgun (WGS) entry which is preliminary data.</text>
</comment>
<evidence type="ECO:0000313" key="3">
    <source>
        <dbReference type="EMBL" id="KAK2139376.1"/>
    </source>
</evidence>
<keyword evidence="1" id="KW-0812">Transmembrane</keyword>
<dbReference type="Proteomes" id="UP001208570">
    <property type="component" value="Unassembled WGS sequence"/>
</dbReference>
<feature type="transmembrane region" description="Helical" evidence="1">
    <location>
        <begin position="164"/>
        <end position="187"/>
    </location>
</feature>
<keyword evidence="2" id="KW-0732">Signal</keyword>
<dbReference type="AlphaFoldDB" id="A0AAD9MPX1"/>
<proteinExistence type="predicted"/>
<gene>
    <name evidence="3" type="ORF">LSH36_1834g00012</name>
</gene>
<keyword evidence="1" id="KW-0472">Membrane</keyword>
<keyword evidence="1" id="KW-1133">Transmembrane helix</keyword>
<evidence type="ECO:0000256" key="2">
    <source>
        <dbReference type="SAM" id="SignalP"/>
    </source>
</evidence>
<feature type="chain" id="PRO_5042181446" evidence="2">
    <location>
        <begin position="23"/>
        <end position="401"/>
    </location>
</feature>
<feature type="signal peptide" evidence="2">
    <location>
        <begin position="1"/>
        <end position="22"/>
    </location>
</feature>
<keyword evidence="4" id="KW-1185">Reference proteome</keyword>
<dbReference type="EMBL" id="JAODUP010001832">
    <property type="protein sequence ID" value="KAK2139376.1"/>
    <property type="molecule type" value="Genomic_DNA"/>
</dbReference>
<evidence type="ECO:0000313" key="4">
    <source>
        <dbReference type="Proteomes" id="UP001208570"/>
    </source>
</evidence>
<accession>A0AAD9MPX1</accession>
<name>A0AAD9MPX1_9ANNE</name>
<sequence length="401" mass="45584">MFYGVNAIPHLIIINLFWNTVANIEEHTYHHCYQEGGSCGINNITCYNNTVIDIMWSRVGYSEYWMWDGYRRNCSVTDDKCEMEIDEPSRNCSGLSLCYLYTCSESTYQRIDCDGLTATNYMRLNYTCIKASSIYTKDIIGNTDVTLLPGETSTAPGLPKEKQMIIIVFVAVGLTVIVGVMAVLIVARRKNIQSPESTRRSKDMTEPPKDYSDSICMDNLRYATSNGFTSHAVISTLKNSGDFCSFTRNLVDYTGHSRNDTNDNREIKAKLAEHRNIISFGRETANIHHSESVLEKDSTSSYSAFRDHVDDNMKGEKPNPCVESDAEVWLGDVMEQSLHSNKKRFKLMPPVGQTAANYATNWTAVERYVQNKISERNNSYPTYEVAADRSRYTRTNKLPRM</sequence>
<evidence type="ECO:0000256" key="1">
    <source>
        <dbReference type="SAM" id="Phobius"/>
    </source>
</evidence>
<organism evidence="3 4">
    <name type="scientific">Paralvinella palmiformis</name>
    <dbReference type="NCBI Taxonomy" id="53620"/>
    <lineage>
        <taxon>Eukaryota</taxon>
        <taxon>Metazoa</taxon>
        <taxon>Spiralia</taxon>
        <taxon>Lophotrochozoa</taxon>
        <taxon>Annelida</taxon>
        <taxon>Polychaeta</taxon>
        <taxon>Sedentaria</taxon>
        <taxon>Canalipalpata</taxon>
        <taxon>Terebellida</taxon>
        <taxon>Terebelliformia</taxon>
        <taxon>Alvinellidae</taxon>
        <taxon>Paralvinella</taxon>
    </lineage>
</organism>
<reference evidence="3" key="1">
    <citation type="journal article" date="2023" name="Mol. Biol. Evol.">
        <title>Third-Generation Sequencing Reveals the Adaptive Role of the Epigenome in Three Deep-Sea Polychaetes.</title>
        <authorList>
            <person name="Perez M."/>
            <person name="Aroh O."/>
            <person name="Sun Y."/>
            <person name="Lan Y."/>
            <person name="Juniper S.K."/>
            <person name="Young C.R."/>
            <person name="Angers B."/>
            <person name="Qian P.Y."/>
        </authorList>
    </citation>
    <scope>NUCLEOTIDE SEQUENCE</scope>
    <source>
        <strain evidence="3">P08H-3</strain>
    </source>
</reference>